<dbReference type="InterPro" id="IPR023211">
    <property type="entry name" value="DNA_pol_palm_dom_sf"/>
</dbReference>
<dbReference type="Pfam" id="PF03104">
    <property type="entry name" value="DNA_pol_B_exo1"/>
    <property type="match status" value="1"/>
</dbReference>
<dbReference type="FunFam" id="1.10.132.60:FF:000007">
    <property type="entry name" value="DNA polymerase"/>
    <property type="match status" value="1"/>
</dbReference>
<evidence type="ECO:0000256" key="14">
    <source>
        <dbReference type="ARBA" id="ARBA00023014"/>
    </source>
</evidence>
<dbReference type="InterPro" id="IPR056447">
    <property type="entry name" value="REV3_N"/>
</dbReference>
<dbReference type="InterPro" id="IPR030559">
    <property type="entry name" value="PolZ_Rev3"/>
</dbReference>
<evidence type="ECO:0000256" key="15">
    <source>
        <dbReference type="ARBA" id="ARBA00023125"/>
    </source>
</evidence>
<comment type="similarity">
    <text evidence="3 20">Belongs to the DNA polymerase type-B family.</text>
</comment>
<dbReference type="GO" id="GO:0003887">
    <property type="term" value="F:DNA-directed DNA polymerase activity"/>
    <property type="evidence" value="ECO:0007669"/>
    <property type="project" value="UniProtKB-KW"/>
</dbReference>
<evidence type="ECO:0000256" key="12">
    <source>
        <dbReference type="ARBA" id="ARBA00022932"/>
    </source>
</evidence>
<dbReference type="EC" id="2.7.7.7" evidence="20"/>
<dbReference type="PROSITE" id="PS00116">
    <property type="entry name" value="DNA_POLYMERASE_B"/>
    <property type="match status" value="1"/>
</dbReference>
<keyword evidence="17 20" id="KW-0539">Nucleus</keyword>
<dbReference type="Gene3D" id="3.90.1600.10">
    <property type="entry name" value="Palm domain of DNA polymerase"/>
    <property type="match status" value="1"/>
</dbReference>
<dbReference type="InterPro" id="IPR056435">
    <property type="entry name" value="DPOD/Z_N"/>
</dbReference>
<comment type="caution">
    <text evidence="26">The sequence shown here is derived from an EMBL/GenBank/DDBJ whole genome shotgun (WGS) entry which is preliminary data.</text>
</comment>
<evidence type="ECO:0000313" key="27">
    <source>
        <dbReference type="Proteomes" id="UP000286134"/>
    </source>
</evidence>
<gene>
    <name evidence="26" type="ORF">OnM2_014005</name>
</gene>
<feature type="domain" description="DNA polymerase delta/zeta catalytic subunit N-terminal" evidence="24">
    <location>
        <begin position="61"/>
        <end position="142"/>
    </location>
</feature>
<name>A0A420I5J7_9PEZI</name>
<feature type="domain" description="DNA polymerase zeta catalytic subunit N-terminal" evidence="25">
    <location>
        <begin position="4"/>
        <end position="60"/>
    </location>
</feature>
<sequence length="1706" mass="196873">MEIFRVRLNCIDHYQTPPSKFDPQLRRPVKSSDSHNEPKVPVIRVFGATQTGQKVCAHIHGAFPYLYIEYQGGLLPNDVSKYIQLCHTSIDNALAVSYRRNVNDHNSKYVARITLVKGIPFYGFHVGYKLFLKIYMLDPMVMTHLADVLRQGAIMNKVFQPYEAHLQYYLQWMTDFNIYGSNYIKCSRISFRAPVPKYVELDKKSHLWHDHSISPDWITSEETLGRNSYCSIEVDIQVQDILNRRETKPRHLHHDFIERLGSTIPQEKLVHSLAELWKDETKRRKARMTNADPSSSPFPPEVMVSMSADPRYSQAGGWIHEEDYNQKLDSLINEEKSNSNGTEVTFESFLSPIPLEAIVKTTQEAVEDLFPINLRPILGLTPPKPRDSVRGGDKIKVAKKNESLIMNENLNRGFLNRKYQNDFTFENPITDLTPSLSYMSNFSFNNGKNLSGIESLFESPKIISKVDVEIENSTVKEPNDINLHTNIHNDINDFPRVNKISSRNLKRSRSQTLLSSSRKRQSVLFTHSINGNDHVNSDIFNVMNKQSIKIGKSNSTHGSQVSKESQYENRLVSKVSFLSQSRKPTSVKDKSQDKKLHFPVVKGSRHFKIFNKDQSQKDDCTSILIEKENKSSPVLKQSPARIQSNKYPPSELVSPNFRTPPTTISLLLKNINKTFSETPRKIFVFHNLPPSTSSVISTMHRYNIPSFAYQNAFYSNELDVPERTREWAGREFKLDSLSVTFLPEFSPLGIWDQRFKGTEDSISYRLNREDLYNQWRRLCGLRSWSIAEPPPSRKQVCDWLHVGKIKMQGSKIQHSFSLKRLTTPPKKLILSQIEGSTQKNKFGCKYTQGQKSSNMGHDSHDMSIMSLELHINTRDGLSPNPETDEIKCLFWCFKSDDNYLESINPSTNIRVGIVVLSECWEISERIRKQASVEVCSESTELDLLIRIVDIVRNYDPDILTGYEVQSSSWGYLIERARLKYDYNLCGEFSRIKYQTYSSFDTKSDQWGLQKTSTIHVTGRHVINIWRAMRSELNLLQYTIENVAFHLLHRRIPHFTWTNLTHWFMDNKPKSLAIVVNYYISRVQLNIEILERNEFIERTSEQARLLGVDFFSVISRGSQYKVESLMFRIAKPENFLLVSPSRKQVGSQNALECLPLVMEPQSAFYNSPLLVLDFQSLYPSLIIAYNYCYSTFLGRIVNWCGKSKMGFTEYQRQHRLLELLRDYINISPNGMMYVKHTIRKSLLAKMLGEILETRLMVKSGMKLDKDDKALQRLLNNRQLALKLISNVTYGYTSASFSGRMPCSEIADSIVQTGRETLEKAIALIHSVKKWNAEVVYGDTDSLFVYLRGRTKDQAFDIGSEIAKTITDLNPRPIKLKFEKVYLPCVLIAKKRYVGFKYEYRDQLEPEFDAKGIETVRRDGTPAEQKIQEKALKIFFRTSDLSQVKNYFQSQCEKIMKGSVSIQDFCFAKEVRLGTYSDRGQPPPGALISTKRMAEDIRSEPQYGERVPYVVITGAPKARLIDRCVAPEELLENSHNQLDSEYYISKNIIPPLERIFNLVGANVRGWYDDMQKFQRVRRVDFSDEQSKESAATKIIESYMKSSTCLVCWKKLEVEGSICRQCKTDLPRTLLLLRQKLNKVESKYLDILNVCQSCSGTSPLEEVRCDSKDCPVFYTRKRQEALLKSEKSIIEPLMKDLLREIVNEKDLDW</sequence>
<dbReference type="InterPro" id="IPR006133">
    <property type="entry name" value="DNA-dir_DNA_pol_B_exonuc"/>
</dbReference>
<accession>A0A420I5J7</accession>
<organism evidence="26 27">
    <name type="scientific">Erysiphe neolycopersici</name>
    <dbReference type="NCBI Taxonomy" id="212602"/>
    <lineage>
        <taxon>Eukaryota</taxon>
        <taxon>Fungi</taxon>
        <taxon>Dikarya</taxon>
        <taxon>Ascomycota</taxon>
        <taxon>Pezizomycotina</taxon>
        <taxon>Leotiomycetes</taxon>
        <taxon>Erysiphales</taxon>
        <taxon>Erysiphaceae</taxon>
        <taxon>Erysiphe</taxon>
    </lineage>
</organism>
<evidence type="ECO:0000256" key="1">
    <source>
        <dbReference type="ARBA" id="ARBA00001966"/>
    </source>
</evidence>
<evidence type="ECO:0000256" key="2">
    <source>
        <dbReference type="ARBA" id="ARBA00004123"/>
    </source>
</evidence>
<dbReference type="EMBL" id="MCFK01001498">
    <property type="protein sequence ID" value="RKF64936.1"/>
    <property type="molecule type" value="Genomic_DNA"/>
</dbReference>
<dbReference type="GO" id="GO:0000166">
    <property type="term" value="F:nucleotide binding"/>
    <property type="evidence" value="ECO:0007669"/>
    <property type="project" value="InterPro"/>
</dbReference>
<keyword evidence="5 20" id="KW-0808">Transferase</keyword>
<dbReference type="GO" id="GO:0042276">
    <property type="term" value="P:error-prone translesion synthesis"/>
    <property type="evidence" value="ECO:0007669"/>
    <property type="project" value="TreeGrafter"/>
</dbReference>
<evidence type="ECO:0000256" key="20">
    <source>
        <dbReference type="RuleBase" id="RU000442"/>
    </source>
</evidence>
<evidence type="ECO:0000256" key="10">
    <source>
        <dbReference type="ARBA" id="ARBA00022771"/>
    </source>
</evidence>
<dbReference type="FunFam" id="1.10.287.690:FF:000002">
    <property type="entry name" value="DNA polymerase zeta"/>
    <property type="match status" value="1"/>
</dbReference>
<proteinExistence type="inferred from homology"/>
<evidence type="ECO:0000259" key="22">
    <source>
        <dbReference type="Pfam" id="PF03104"/>
    </source>
</evidence>
<evidence type="ECO:0000256" key="6">
    <source>
        <dbReference type="ARBA" id="ARBA00022695"/>
    </source>
</evidence>
<keyword evidence="10 20" id="KW-0863">Zinc-finger</keyword>
<feature type="domain" description="DNA-directed DNA polymerase family B multifunctional" evidence="21">
    <location>
        <begin position="1109"/>
        <end position="1555"/>
    </location>
</feature>
<reference evidence="26 27" key="1">
    <citation type="journal article" date="2018" name="BMC Genomics">
        <title>Comparative genome analyses reveal sequence features reflecting distinct modes of host-adaptation between dicot and monocot powdery mildew.</title>
        <authorList>
            <person name="Wu Y."/>
            <person name="Ma X."/>
            <person name="Pan Z."/>
            <person name="Kale S.D."/>
            <person name="Song Y."/>
            <person name="King H."/>
            <person name="Zhang Q."/>
            <person name="Presley C."/>
            <person name="Deng X."/>
            <person name="Wei C.I."/>
            <person name="Xiao S."/>
        </authorList>
    </citation>
    <scope>NUCLEOTIDE SEQUENCE [LARGE SCALE GENOMIC DNA]</scope>
    <source>
        <strain evidence="26">UMSG2</strain>
    </source>
</reference>
<keyword evidence="4 20" id="KW-0004">4Fe-4S</keyword>
<dbReference type="Gene3D" id="1.10.132.60">
    <property type="entry name" value="DNA polymerase family B, C-terminal domain"/>
    <property type="match status" value="1"/>
</dbReference>
<feature type="domain" description="C4-type zinc-finger of DNA polymerase delta" evidence="23">
    <location>
        <begin position="1602"/>
        <end position="1673"/>
    </location>
</feature>
<evidence type="ECO:0000259" key="24">
    <source>
        <dbReference type="Pfam" id="PF24055"/>
    </source>
</evidence>
<dbReference type="GO" id="GO:0003677">
    <property type="term" value="F:DNA binding"/>
    <property type="evidence" value="ECO:0007669"/>
    <property type="project" value="UniProtKB-KW"/>
</dbReference>
<dbReference type="InterPro" id="IPR017964">
    <property type="entry name" value="DNA-dir_DNA_pol_B_CS"/>
</dbReference>
<keyword evidence="14 20" id="KW-0411">Iron-sulfur</keyword>
<comment type="subcellular location">
    <subcellularLocation>
        <location evidence="2 20">Nucleus</location>
    </subcellularLocation>
</comment>
<evidence type="ECO:0000256" key="9">
    <source>
        <dbReference type="ARBA" id="ARBA00022763"/>
    </source>
</evidence>
<evidence type="ECO:0000256" key="4">
    <source>
        <dbReference type="ARBA" id="ARBA00022485"/>
    </source>
</evidence>
<evidence type="ECO:0000256" key="19">
    <source>
        <dbReference type="ARBA" id="ARBA00066055"/>
    </source>
</evidence>
<dbReference type="Pfam" id="PF24065">
    <property type="entry name" value="REV3_N"/>
    <property type="match status" value="1"/>
</dbReference>
<keyword evidence="9" id="KW-0227">DNA damage</keyword>
<evidence type="ECO:0000256" key="16">
    <source>
        <dbReference type="ARBA" id="ARBA00023204"/>
    </source>
</evidence>
<dbReference type="PANTHER" id="PTHR45812">
    <property type="entry name" value="DNA POLYMERASE ZETA CATALYTIC SUBUNIT"/>
    <property type="match status" value="1"/>
</dbReference>
<dbReference type="Pfam" id="PF00136">
    <property type="entry name" value="DNA_pol_B"/>
    <property type="match status" value="1"/>
</dbReference>
<dbReference type="FunFam" id="3.30.342.10:FF:000018">
    <property type="entry name" value="DNA polymerase"/>
    <property type="match status" value="1"/>
</dbReference>
<evidence type="ECO:0000256" key="5">
    <source>
        <dbReference type="ARBA" id="ARBA00022679"/>
    </source>
</evidence>
<evidence type="ECO:0000256" key="11">
    <source>
        <dbReference type="ARBA" id="ARBA00022833"/>
    </source>
</evidence>
<keyword evidence="6 20" id="KW-0548">Nucleotidyltransferase</keyword>
<dbReference type="FunFam" id="3.30.420.10:FF:000024">
    <property type="entry name" value="DNA polymerase zeta catalytic subunit"/>
    <property type="match status" value="1"/>
</dbReference>
<dbReference type="SUPFAM" id="SSF53098">
    <property type="entry name" value="Ribonuclease H-like"/>
    <property type="match status" value="1"/>
</dbReference>
<evidence type="ECO:0000313" key="26">
    <source>
        <dbReference type="EMBL" id="RKF64936.1"/>
    </source>
</evidence>
<evidence type="ECO:0000256" key="18">
    <source>
        <dbReference type="ARBA" id="ARBA00049244"/>
    </source>
</evidence>
<dbReference type="STRING" id="212602.A0A420I5J7"/>
<feature type="domain" description="DNA-directed DNA polymerase family B exonuclease" evidence="22">
    <location>
        <begin position="827"/>
        <end position="1042"/>
    </location>
</feature>
<keyword evidence="8 20" id="KW-0479">Metal-binding</keyword>
<dbReference type="InterPro" id="IPR006172">
    <property type="entry name" value="DNA-dir_DNA_pol_B"/>
</dbReference>
<dbReference type="InterPro" id="IPR042087">
    <property type="entry name" value="DNA_pol_B_thumb"/>
</dbReference>
<evidence type="ECO:0000259" key="23">
    <source>
        <dbReference type="Pfam" id="PF14260"/>
    </source>
</evidence>
<keyword evidence="12 20" id="KW-0239">DNA-directed DNA polymerase</keyword>
<dbReference type="SUPFAM" id="SSF56672">
    <property type="entry name" value="DNA/RNA polymerases"/>
    <property type="match status" value="1"/>
</dbReference>
<keyword evidence="7 20" id="KW-0235">DNA replication</keyword>
<evidence type="ECO:0000259" key="21">
    <source>
        <dbReference type="Pfam" id="PF00136"/>
    </source>
</evidence>
<keyword evidence="13 20" id="KW-0408">Iron</keyword>
<evidence type="ECO:0000256" key="3">
    <source>
        <dbReference type="ARBA" id="ARBA00005755"/>
    </source>
</evidence>
<dbReference type="InterPro" id="IPR012337">
    <property type="entry name" value="RNaseH-like_sf"/>
</dbReference>
<keyword evidence="11 20" id="KW-0862">Zinc</keyword>
<dbReference type="GO" id="GO:0008270">
    <property type="term" value="F:zinc ion binding"/>
    <property type="evidence" value="ECO:0007669"/>
    <property type="project" value="UniProtKB-KW"/>
</dbReference>
<dbReference type="GO" id="GO:0006260">
    <property type="term" value="P:DNA replication"/>
    <property type="evidence" value="ECO:0007669"/>
    <property type="project" value="UniProtKB-KW"/>
</dbReference>
<dbReference type="Gene3D" id="1.10.287.690">
    <property type="entry name" value="Helix hairpin bin"/>
    <property type="match status" value="1"/>
</dbReference>
<dbReference type="Gene3D" id="3.30.342.10">
    <property type="entry name" value="DNA Polymerase, chain B, domain 1"/>
    <property type="match status" value="1"/>
</dbReference>
<evidence type="ECO:0000259" key="25">
    <source>
        <dbReference type="Pfam" id="PF24065"/>
    </source>
</evidence>
<dbReference type="InterPro" id="IPR036397">
    <property type="entry name" value="RNaseH_sf"/>
</dbReference>
<dbReference type="PANTHER" id="PTHR45812:SF1">
    <property type="entry name" value="DNA POLYMERASE ZETA CATALYTIC SUBUNIT"/>
    <property type="match status" value="1"/>
</dbReference>
<dbReference type="GO" id="GO:0051539">
    <property type="term" value="F:4 iron, 4 sulfur cluster binding"/>
    <property type="evidence" value="ECO:0007669"/>
    <property type="project" value="UniProtKB-KW"/>
</dbReference>
<dbReference type="Pfam" id="PF14260">
    <property type="entry name" value="zf-C4pol"/>
    <property type="match status" value="1"/>
</dbReference>
<dbReference type="SMART" id="SM00486">
    <property type="entry name" value="POLBc"/>
    <property type="match status" value="1"/>
</dbReference>
<dbReference type="CDD" id="cd05534">
    <property type="entry name" value="POLBc_zeta"/>
    <property type="match status" value="1"/>
</dbReference>
<dbReference type="Proteomes" id="UP000286134">
    <property type="component" value="Unassembled WGS sequence"/>
</dbReference>
<comment type="catalytic activity">
    <reaction evidence="18 20">
        <text>DNA(n) + a 2'-deoxyribonucleoside 5'-triphosphate = DNA(n+1) + diphosphate</text>
        <dbReference type="Rhea" id="RHEA:22508"/>
        <dbReference type="Rhea" id="RHEA-COMP:17339"/>
        <dbReference type="Rhea" id="RHEA-COMP:17340"/>
        <dbReference type="ChEBI" id="CHEBI:33019"/>
        <dbReference type="ChEBI" id="CHEBI:61560"/>
        <dbReference type="ChEBI" id="CHEBI:173112"/>
        <dbReference type="EC" id="2.7.7.7"/>
    </reaction>
</comment>
<dbReference type="PRINTS" id="PR00106">
    <property type="entry name" value="DNAPOLB"/>
</dbReference>
<keyword evidence="27" id="KW-1185">Reference proteome</keyword>
<dbReference type="GO" id="GO:0000724">
    <property type="term" value="P:double-strand break repair via homologous recombination"/>
    <property type="evidence" value="ECO:0007669"/>
    <property type="project" value="TreeGrafter"/>
</dbReference>
<keyword evidence="15 20" id="KW-0238">DNA-binding</keyword>
<evidence type="ECO:0000256" key="8">
    <source>
        <dbReference type="ARBA" id="ARBA00022723"/>
    </source>
</evidence>
<protein>
    <recommendedName>
        <fullName evidence="20">DNA polymerase</fullName>
        <ecNumber evidence="20">2.7.7.7</ecNumber>
    </recommendedName>
</protein>
<dbReference type="Gene3D" id="3.30.420.10">
    <property type="entry name" value="Ribonuclease H-like superfamily/Ribonuclease H"/>
    <property type="match status" value="1"/>
</dbReference>
<dbReference type="Pfam" id="PF24055">
    <property type="entry name" value="POL3_N"/>
    <property type="match status" value="1"/>
</dbReference>
<dbReference type="OrthoDB" id="2414538at2759"/>
<comment type="subunit">
    <text evidence="19">Forms DNA polymerase zeta with REV7.</text>
</comment>
<dbReference type="GO" id="GO:0005634">
    <property type="term" value="C:nucleus"/>
    <property type="evidence" value="ECO:0007669"/>
    <property type="project" value="UniProtKB-SubCell"/>
</dbReference>
<dbReference type="GO" id="GO:0016035">
    <property type="term" value="C:zeta DNA polymerase complex"/>
    <property type="evidence" value="ECO:0007669"/>
    <property type="project" value="InterPro"/>
</dbReference>
<evidence type="ECO:0000256" key="7">
    <source>
        <dbReference type="ARBA" id="ARBA00022705"/>
    </source>
</evidence>
<evidence type="ECO:0000256" key="17">
    <source>
        <dbReference type="ARBA" id="ARBA00023242"/>
    </source>
</evidence>
<dbReference type="CDD" id="cd05778">
    <property type="entry name" value="DNA_polB_zeta_exo"/>
    <property type="match status" value="1"/>
</dbReference>
<evidence type="ECO:0000256" key="13">
    <source>
        <dbReference type="ARBA" id="ARBA00023004"/>
    </source>
</evidence>
<dbReference type="InterPro" id="IPR043502">
    <property type="entry name" value="DNA/RNA_pol_sf"/>
</dbReference>
<dbReference type="InterPro" id="IPR025687">
    <property type="entry name" value="Znf-C4pol"/>
</dbReference>
<keyword evidence="16" id="KW-0234">DNA repair</keyword>
<comment type="cofactor">
    <cofactor evidence="1 20">
        <name>[4Fe-4S] cluster</name>
        <dbReference type="ChEBI" id="CHEBI:49883"/>
    </cofactor>
</comment>
<dbReference type="InterPro" id="IPR006134">
    <property type="entry name" value="DNA-dir_DNA_pol_B_multi_dom"/>
</dbReference>